<proteinExistence type="predicted"/>
<gene>
    <name evidence="6" type="ORF">HKI87_10g63690</name>
</gene>
<evidence type="ECO:0000256" key="3">
    <source>
        <dbReference type="PROSITE-ProRule" id="PRU00023"/>
    </source>
</evidence>
<evidence type="ECO:0000313" key="7">
    <source>
        <dbReference type="Proteomes" id="UP001472866"/>
    </source>
</evidence>
<dbReference type="AlphaFoldDB" id="A0AAX4PEX9"/>
<dbReference type="EMBL" id="CP151510">
    <property type="protein sequence ID" value="WZN64812.1"/>
    <property type="molecule type" value="Genomic_DNA"/>
</dbReference>
<keyword evidence="2 3" id="KW-0040">ANK repeat</keyword>
<keyword evidence="1" id="KW-0677">Repeat</keyword>
<dbReference type="GO" id="GO:0085020">
    <property type="term" value="P:protein K6-linked ubiquitination"/>
    <property type="evidence" value="ECO:0007669"/>
    <property type="project" value="TreeGrafter"/>
</dbReference>
<dbReference type="PROSITE" id="PS50088">
    <property type="entry name" value="ANK_REPEAT"/>
    <property type="match status" value="2"/>
</dbReference>
<dbReference type="Gene3D" id="2.40.50.40">
    <property type="match status" value="3"/>
</dbReference>
<dbReference type="Gene3D" id="1.25.40.20">
    <property type="entry name" value="Ankyrin repeat-containing domain"/>
    <property type="match status" value="1"/>
</dbReference>
<feature type="compositionally biased region" description="Low complexity" evidence="4">
    <location>
        <begin position="1"/>
        <end position="26"/>
    </location>
</feature>
<feature type="repeat" description="ANK" evidence="3">
    <location>
        <begin position="191"/>
        <end position="223"/>
    </location>
</feature>
<dbReference type="PANTHER" id="PTHR24171">
    <property type="entry name" value="ANKYRIN REPEAT DOMAIN-CONTAINING PROTEIN 39-RELATED"/>
    <property type="match status" value="1"/>
</dbReference>
<dbReference type="InterPro" id="IPR023780">
    <property type="entry name" value="Chromo_domain"/>
</dbReference>
<dbReference type="SMART" id="SM00248">
    <property type="entry name" value="ANK"/>
    <property type="match status" value="2"/>
</dbReference>
<feature type="region of interest" description="Disordered" evidence="4">
    <location>
        <begin position="1"/>
        <end position="67"/>
    </location>
</feature>
<dbReference type="Pfam" id="PF12796">
    <property type="entry name" value="Ank_2"/>
    <property type="match status" value="1"/>
</dbReference>
<evidence type="ECO:0000256" key="2">
    <source>
        <dbReference type="ARBA" id="ARBA00023043"/>
    </source>
</evidence>
<feature type="repeat" description="ANK" evidence="3">
    <location>
        <begin position="158"/>
        <end position="190"/>
    </location>
</feature>
<protein>
    <submittedName>
        <fullName evidence="6">Subunit Srp43 of signal recognition particle complex</fullName>
    </submittedName>
</protein>
<dbReference type="PANTHER" id="PTHR24171:SF8">
    <property type="entry name" value="BRCA1-ASSOCIATED RING DOMAIN PROTEIN 1"/>
    <property type="match status" value="1"/>
</dbReference>
<feature type="region of interest" description="Disordered" evidence="4">
    <location>
        <begin position="276"/>
        <end position="298"/>
    </location>
</feature>
<dbReference type="InterPro" id="IPR036770">
    <property type="entry name" value="Ankyrin_rpt-contain_sf"/>
</dbReference>
<feature type="domain" description="Chromo" evidence="5">
    <location>
        <begin position="266"/>
        <end position="358"/>
    </location>
</feature>
<evidence type="ECO:0000256" key="4">
    <source>
        <dbReference type="SAM" id="MobiDB-lite"/>
    </source>
</evidence>
<dbReference type="GO" id="GO:0004842">
    <property type="term" value="F:ubiquitin-protein transferase activity"/>
    <property type="evidence" value="ECO:0007669"/>
    <property type="project" value="TreeGrafter"/>
</dbReference>
<sequence>MNAAKANCRAGRATAAGAGRNGLAGRRPNRRARPACTAPVAGPRPPLRRFPRRWAPTTPRASETKQEDLAKAEEAKVEELVGVRLVRDKESGKPFVQYLVKWEDEYEDSWEAADDISEDLLRNYEDKWWRAVKTGEYDVVVSMLMGGREALVSGVDDDRRSALHYACGTGVVKVVQLLLANGAEVDLRDKEGYTPLHLASGYMQVPVIRALIDAGADPEVEDKDGRSPLALVESLRDNLPDNNPTVFSRKLQLEEVIKELEGNLYEEVEPANVLEARSSKKGSAVEEEDKEENEKEEGGLDIEAELGFGGDDVGGSVEELDMSDREFLVQWSDDQEPSWVPQKHMAEDVVEDFDSGIEYAVAKAILERRAIAAEVAEEGGEEGKEAEYEYLVQWEDGYEDSWEPRGHISQDLLTQFEEA</sequence>
<dbReference type="Pfam" id="PF00385">
    <property type="entry name" value="Chromo"/>
    <property type="match status" value="1"/>
</dbReference>
<dbReference type="CDD" id="cd00024">
    <property type="entry name" value="CD_CSD"/>
    <property type="match status" value="1"/>
</dbReference>
<dbReference type="InterPro" id="IPR016197">
    <property type="entry name" value="Chromo-like_dom_sf"/>
</dbReference>
<dbReference type="SUPFAM" id="SSF54160">
    <property type="entry name" value="Chromo domain-like"/>
    <property type="match status" value="2"/>
</dbReference>
<evidence type="ECO:0000259" key="5">
    <source>
        <dbReference type="SMART" id="SM00298"/>
    </source>
</evidence>
<dbReference type="PROSITE" id="PS50297">
    <property type="entry name" value="ANK_REP_REGION"/>
    <property type="match status" value="2"/>
</dbReference>
<name>A0AAX4PEX9_9CHLO</name>
<evidence type="ECO:0000256" key="1">
    <source>
        <dbReference type="ARBA" id="ARBA00022737"/>
    </source>
</evidence>
<accession>A0AAX4PEX9</accession>
<dbReference type="SMART" id="SM00298">
    <property type="entry name" value="CHROMO"/>
    <property type="match status" value="3"/>
</dbReference>
<evidence type="ECO:0000313" key="6">
    <source>
        <dbReference type="EMBL" id="WZN64812.1"/>
    </source>
</evidence>
<keyword evidence="7" id="KW-1185">Reference proteome</keyword>
<dbReference type="InterPro" id="IPR002110">
    <property type="entry name" value="Ankyrin_rpt"/>
</dbReference>
<feature type="domain" description="Chromo" evidence="5">
    <location>
        <begin position="73"/>
        <end position="129"/>
    </location>
</feature>
<dbReference type="InterPro" id="IPR000953">
    <property type="entry name" value="Chromo/chromo_shadow_dom"/>
</dbReference>
<feature type="domain" description="Chromo" evidence="5">
    <location>
        <begin position="359"/>
        <end position="417"/>
    </location>
</feature>
<organism evidence="6 7">
    <name type="scientific">Chloropicon roscoffensis</name>
    <dbReference type="NCBI Taxonomy" id="1461544"/>
    <lineage>
        <taxon>Eukaryota</taxon>
        <taxon>Viridiplantae</taxon>
        <taxon>Chlorophyta</taxon>
        <taxon>Chloropicophyceae</taxon>
        <taxon>Chloropicales</taxon>
        <taxon>Chloropicaceae</taxon>
        <taxon>Chloropicon</taxon>
    </lineage>
</organism>
<reference evidence="6 7" key="1">
    <citation type="submission" date="2024-03" db="EMBL/GenBank/DDBJ databases">
        <title>Complete genome sequence of the green alga Chloropicon roscoffensis RCC1871.</title>
        <authorList>
            <person name="Lemieux C."/>
            <person name="Pombert J.-F."/>
            <person name="Otis C."/>
            <person name="Turmel M."/>
        </authorList>
    </citation>
    <scope>NUCLEOTIDE SEQUENCE [LARGE SCALE GENOMIC DNA]</scope>
    <source>
        <strain evidence="6 7">RCC1871</strain>
    </source>
</reference>
<dbReference type="Proteomes" id="UP001472866">
    <property type="component" value="Chromosome 10"/>
</dbReference>
<dbReference type="SUPFAM" id="SSF48403">
    <property type="entry name" value="Ankyrin repeat"/>
    <property type="match status" value="1"/>
</dbReference>